<dbReference type="OrthoDB" id="549764at2"/>
<dbReference type="InterPro" id="IPR013783">
    <property type="entry name" value="Ig-like_fold"/>
</dbReference>
<organism evidence="1 2">
    <name type="scientific">Rubidibacter lacunae KORDI 51-2</name>
    <dbReference type="NCBI Taxonomy" id="582515"/>
    <lineage>
        <taxon>Bacteria</taxon>
        <taxon>Bacillati</taxon>
        <taxon>Cyanobacteriota</taxon>
        <taxon>Cyanophyceae</taxon>
        <taxon>Oscillatoriophycideae</taxon>
        <taxon>Chroococcales</taxon>
        <taxon>Aphanothecaceae</taxon>
        <taxon>Rubidibacter</taxon>
    </lineage>
</organism>
<dbReference type="STRING" id="582515.KR51_00023040"/>
<dbReference type="RefSeq" id="WP_022607477.1">
    <property type="nucleotide sequence ID" value="NZ_ASSJ01000055.1"/>
</dbReference>
<gene>
    <name evidence="1" type="ORF">KR51_00023040</name>
</gene>
<dbReference type="Gene3D" id="2.60.40.10">
    <property type="entry name" value="Immunoglobulins"/>
    <property type="match status" value="1"/>
</dbReference>
<name>U5DJE5_9CHRO</name>
<protein>
    <recommendedName>
        <fullName evidence="3">Bacterial Ig-like domain-containing protein</fullName>
    </recommendedName>
</protein>
<proteinExistence type="predicted"/>
<dbReference type="AlphaFoldDB" id="U5DJE5"/>
<evidence type="ECO:0000313" key="2">
    <source>
        <dbReference type="Proteomes" id="UP000016960"/>
    </source>
</evidence>
<evidence type="ECO:0000313" key="1">
    <source>
        <dbReference type="EMBL" id="ERN41047.1"/>
    </source>
</evidence>
<comment type="caution">
    <text evidence="1">The sequence shown here is derived from an EMBL/GenBank/DDBJ whole genome shotgun (WGS) entry which is preliminary data.</text>
</comment>
<sequence length="355" mass="36963">MRNSFIVGLAGVGLLVLAPELTPPARAQRVVNVEPAIDSQDVSPTTSISGLFRTPGETTVDPRTVKVFVNDTDVTGRSTIDPNFFSYKPDSPLPSGENNVRVTYQGNGGEKRTVRWNFTVRKPAEQLDIDSVTHNAASEALGAGATFLVTIEGTPGARGSVLLVTSDRVRTLPAQEVSSGIYVATLAVGQNDNFDGGVAVGRLTSDGQVLNAAAPESVQFSGATAALEGPLVEAGDAGDSSDETADSPDTFPLRPAFTSHTNGDSVRGGFTIVGQTQPNATVAIEADASRPLFGGLASLNEDRLVDTEVIADDNGKFRVQVPQASTGSGTRYTVRATASKDGTQSQVTQITLVAD</sequence>
<accession>U5DJE5</accession>
<dbReference type="InParanoid" id="U5DJE5"/>
<dbReference type="Proteomes" id="UP000016960">
    <property type="component" value="Unassembled WGS sequence"/>
</dbReference>
<dbReference type="EMBL" id="ASSJ01000055">
    <property type="protein sequence ID" value="ERN41047.1"/>
    <property type="molecule type" value="Genomic_DNA"/>
</dbReference>
<evidence type="ECO:0008006" key="3">
    <source>
        <dbReference type="Google" id="ProtNLM"/>
    </source>
</evidence>
<dbReference type="eggNOG" id="ENOG5033RWD">
    <property type="taxonomic scope" value="Bacteria"/>
</dbReference>
<reference evidence="1 2" key="1">
    <citation type="submission" date="2013-05" db="EMBL/GenBank/DDBJ databases">
        <title>Draft genome sequence of Rubidibacter lacunae KORDI 51-2.</title>
        <authorList>
            <person name="Choi D.H."/>
            <person name="Noh J.H."/>
            <person name="Kwon K.-K."/>
            <person name="Lee J.-H."/>
            <person name="Ryu J.-Y."/>
        </authorList>
    </citation>
    <scope>NUCLEOTIDE SEQUENCE [LARGE SCALE GENOMIC DNA]</scope>
    <source>
        <strain evidence="1 2">KORDI 51-2</strain>
    </source>
</reference>
<keyword evidence="2" id="KW-1185">Reference proteome</keyword>